<reference evidence="2" key="1">
    <citation type="submission" date="2023-08" db="EMBL/GenBank/DDBJ databases">
        <authorList>
            <person name="Chen Y."/>
            <person name="Shah S."/>
            <person name="Dougan E. K."/>
            <person name="Thang M."/>
            <person name="Chan C."/>
        </authorList>
    </citation>
    <scope>NUCLEOTIDE SEQUENCE</scope>
</reference>
<feature type="compositionally biased region" description="Basic and acidic residues" evidence="1">
    <location>
        <begin position="11"/>
        <end position="21"/>
    </location>
</feature>
<evidence type="ECO:0000313" key="3">
    <source>
        <dbReference type="Proteomes" id="UP001178507"/>
    </source>
</evidence>
<sequence length="336" mass="35593">MGCGASGGKSGEAEPAKEEVKAPALKVDPAKFKSAFKKGGFQGGSGSMAWLSDTQLLFISSDSLLEVLDVATMTATALESGYHSVVASADGKMYALTKGPEVVIKKADHSDVATIATQFEAVGAVAFSPDGKHLAVNAGYKGKIVKIFAMDGAEVGKVEGEKDGLDLPYWYDNETLFMASAWMLYAYSLAKKSQVKWELPTGSFNGTSFTILKSKKIVTGNDKGTAHFLTWDGTTFAVEKDVKFHPHSGPGNLQVFPDEQTVLYEKEGGGHFQVTTFERFWEKQVLARGECEEDDLPSVGSVLMNPAGTFVATAGFAGLEVFALGYAAPAAAAPAV</sequence>
<name>A0AA36N3X2_9DINO</name>
<feature type="region of interest" description="Disordered" evidence="1">
    <location>
        <begin position="1"/>
        <end position="21"/>
    </location>
</feature>
<dbReference type="SUPFAM" id="SSF82171">
    <property type="entry name" value="DPP6 N-terminal domain-like"/>
    <property type="match status" value="1"/>
</dbReference>
<dbReference type="Proteomes" id="UP001178507">
    <property type="component" value="Unassembled WGS sequence"/>
</dbReference>
<proteinExistence type="predicted"/>
<dbReference type="EMBL" id="CAUJNA010001724">
    <property type="protein sequence ID" value="CAJ1388621.1"/>
    <property type="molecule type" value="Genomic_DNA"/>
</dbReference>
<comment type="caution">
    <text evidence="2">The sequence shown here is derived from an EMBL/GenBank/DDBJ whole genome shotgun (WGS) entry which is preliminary data.</text>
</comment>
<dbReference type="InterPro" id="IPR015943">
    <property type="entry name" value="WD40/YVTN_repeat-like_dom_sf"/>
</dbReference>
<keyword evidence="3" id="KW-1185">Reference proteome</keyword>
<dbReference type="AlphaFoldDB" id="A0AA36N3X2"/>
<feature type="compositionally biased region" description="Gly residues" evidence="1">
    <location>
        <begin position="1"/>
        <end position="10"/>
    </location>
</feature>
<accession>A0AA36N3X2</accession>
<dbReference type="Gene3D" id="2.130.10.10">
    <property type="entry name" value="YVTN repeat-like/Quinoprotein amine dehydrogenase"/>
    <property type="match status" value="1"/>
</dbReference>
<organism evidence="2 3">
    <name type="scientific">Effrenium voratum</name>
    <dbReference type="NCBI Taxonomy" id="2562239"/>
    <lineage>
        <taxon>Eukaryota</taxon>
        <taxon>Sar</taxon>
        <taxon>Alveolata</taxon>
        <taxon>Dinophyceae</taxon>
        <taxon>Suessiales</taxon>
        <taxon>Symbiodiniaceae</taxon>
        <taxon>Effrenium</taxon>
    </lineage>
</organism>
<protein>
    <submittedName>
        <fullName evidence="2">Uncharacterized protein</fullName>
    </submittedName>
</protein>
<gene>
    <name evidence="2" type="ORF">EVOR1521_LOCUS14446</name>
</gene>
<evidence type="ECO:0000313" key="2">
    <source>
        <dbReference type="EMBL" id="CAJ1388621.1"/>
    </source>
</evidence>
<evidence type="ECO:0000256" key="1">
    <source>
        <dbReference type="SAM" id="MobiDB-lite"/>
    </source>
</evidence>